<gene>
    <name evidence="1" type="ORF">CEXT_531311</name>
</gene>
<protein>
    <submittedName>
        <fullName evidence="1">Uncharacterized protein</fullName>
    </submittedName>
</protein>
<dbReference type="AlphaFoldDB" id="A0AAV4TCU2"/>
<name>A0AAV4TCU2_CAEEX</name>
<evidence type="ECO:0000313" key="1">
    <source>
        <dbReference type="EMBL" id="GIY43296.1"/>
    </source>
</evidence>
<keyword evidence="2" id="KW-1185">Reference proteome</keyword>
<evidence type="ECO:0000313" key="2">
    <source>
        <dbReference type="Proteomes" id="UP001054945"/>
    </source>
</evidence>
<dbReference type="Proteomes" id="UP001054945">
    <property type="component" value="Unassembled WGS sequence"/>
</dbReference>
<sequence length="83" mass="9712">MLMNFPEITIFPPPAPNSVRQTMITHQERDRIFCLRTFSWRQCHSSGCVFSIVQFSGEQLFPSSLYSPLGELRRAFSEWKIKT</sequence>
<comment type="caution">
    <text evidence="1">The sequence shown here is derived from an EMBL/GenBank/DDBJ whole genome shotgun (WGS) entry which is preliminary data.</text>
</comment>
<dbReference type="EMBL" id="BPLR01010954">
    <property type="protein sequence ID" value="GIY43296.1"/>
    <property type="molecule type" value="Genomic_DNA"/>
</dbReference>
<reference evidence="1 2" key="1">
    <citation type="submission" date="2021-06" db="EMBL/GenBank/DDBJ databases">
        <title>Caerostris extrusa draft genome.</title>
        <authorList>
            <person name="Kono N."/>
            <person name="Arakawa K."/>
        </authorList>
    </citation>
    <scope>NUCLEOTIDE SEQUENCE [LARGE SCALE GENOMIC DNA]</scope>
</reference>
<proteinExistence type="predicted"/>
<accession>A0AAV4TCU2</accession>
<organism evidence="1 2">
    <name type="scientific">Caerostris extrusa</name>
    <name type="common">Bark spider</name>
    <name type="synonym">Caerostris bankana</name>
    <dbReference type="NCBI Taxonomy" id="172846"/>
    <lineage>
        <taxon>Eukaryota</taxon>
        <taxon>Metazoa</taxon>
        <taxon>Ecdysozoa</taxon>
        <taxon>Arthropoda</taxon>
        <taxon>Chelicerata</taxon>
        <taxon>Arachnida</taxon>
        <taxon>Araneae</taxon>
        <taxon>Araneomorphae</taxon>
        <taxon>Entelegynae</taxon>
        <taxon>Araneoidea</taxon>
        <taxon>Araneidae</taxon>
        <taxon>Caerostris</taxon>
    </lineage>
</organism>